<dbReference type="InterPro" id="IPR011006">
    <property type="entry name" value="CheY-like_superfamily"/>
</dbReference>
<keyword evidence="9" id="KW-1185">Reference proteome</keyword>
<reference evidence="8" key="1">
    <citation type="submission" date="2019-10" db="EMBL/GenBank/DDBJ databases">
        <authorList>
            <consortium name="Genoscope - CEA"/>
            <person name="William W."/>
        </authorList>
    </citation>
    <scope>NUCLEOTIDE SEQUENCE [LARGE SCALE GENOMIC DNA]</scope>
    <source>
        <strain evidence="8">BBR_PRJEB10994</strain>
    </source>
</reference>
<evidence type="ECO:0000256" key="1">
    <source>
        <dbReference type="ARBA" id="ARBA00022801"/>
    </source>
</evidence>
<dbReference type="Gene3D" id="3.40.50.2300">
    <property type="match status" value="1"/>
</dbReference>
<protein>
    <recommendedName>
        <fullName evidence="3">Protein-glutamate methylesterase/protein-glutamine glutaminase</fullName>
        <ecNumber evidence="3">3.1.1.61</ecNumber>
        <ecNumber evidence="3">3.5.1.44</ecNumber>
    </recommendedName>
</protein>
<feature type="active site" evidence="3 4">
    <location>
        <position position="296"/>
    </location>
</feature>
<evidence type="ECO:0000259" key="7">
    <source>
        <dbReference type="PROSITE" id="PS50122"/>
    </source>
</evidence>
<dbReference type="InterPro" id="IPR008248">
    <property type="entry name" value="CheB-like"/>
</dbReference>
<dbReference type="NCBIfam" id="NF001965">
    <property type="entry name" value="PRK00742.1"/>
    <property type="match status" value="1"/>
</dbReference>
<evidence type="ECO:0000256" key="5">
    <source>
        <dbReference type="PROSITE-ProRule" id="PRU00169"/>
    </source>
</evidence>
<dbReference type="GO" id="GO:0050568">
    <property type="term" value="F:protein-glutamine glutaminase activity"/>
    <property type="evidence" value="ECO:0007669"/>
    <property type="project" value="UniProtKB-UniRule"/>
</dbReference>
<comment type="PTM">
    <text evidence="3">Phosphorylated by CheA. Phosphorylation of the N-terminal regulatory domain activates the methylesterase activity.</text>
</comment>
<feature type="domain" description="Response regulatory" evidence="6">
    <location>
        <begin position="7"/>
        <end position="125"/>
    </location>
</feature>
<proteinExistence type="inferred from homology"/>
<feature type="active site" evidence="3 4">
    <location>
        <position position="200"/>
    </location>
</feature>
<dbReference type="PROSITE" id="PS50110">
    <property type="entry name" value="RESPONSE_REGULATORY"/>
    <property type="match status" value="1"/>
</dbReference>
<dbReference type="Proteomes" id="UP000182190">
    <property type="component" value="Unassembled WGS sequence"/>
</dbReference>
<dbReference type="GO" id="GO:0000156">
    <property type="term" value="F:phosphorelay response regulator activity"/>
    <property type="evidence" value="ECO:0007669"/>
    <property type="project" value="InterPro"/>
</dbReference>
<dbReference type="InterPro" id="IPR035909">
    <property type="entry name" value="CheB_C"/>
</dbReference>
<gene>
    <name evidence="3 8" type="primary">cheB</name>
    <name evidence="8" type="ORF">PL9631_760049</name>
</gene>
<dbReference type="Pfam" id="PF01339">
    <property type="entry name" value="CheB_methylest"/>
    <property type="match status" value="1"/>
</dbReference>
<dbReference type="PANTHER" id="PTHR42872:SF3">
    <property type="entry name" value="PROTEIN-GLUTAMATE METHYLESTERASE_PROTEIN-GLUTAMINE GLUTAMINASE 1"/>
    <property type="match status" value="1"/>
</dbReference>
<comment type="similarity">
    <text evidence="3">Belongs to the CheB family.</text>
</comment>
<dbReference type="AlphaFoldDB" id="A0A7Z9E3Z5"/>
<sequence>MNSNIIRVLVVDDSAYVRKVIKQMLSRSPFIEVVGTAHDGEEALEKLEQMAGQVDVITLDLLMPKIDGVEFLHRQMARHPIPVIIVSIANEGGEMVLEALDAGAVDFVHKPTALATEKMYELADELIDKVKAAANVPLNHLPLHAIVKPSHPVGLVEPLTHKSITDLIVIGISTGGPQALAFLIPQLPSNFPIPIAIVLHMPIGYTKMYAERLDQLSELKVVEAADGDVISPGMVFIAPAGRHLTFKPQGANVVARLAAQPFDMPHRPSVDVMFQSAAEVYGNRVLGVVMTGMGSDGKQGAAWIKSSGGSIFTESEETCIVYGMPRTVVESGLSDRQIPLCDIAKTLLEIL</sequence>
<dbReference type="PROSITE" id="PS50122">
    <property type="entry name" value="CHEB"/>
    <property type="match status" value="1"/>
</dbReference>
<keyword evidence="3 5" id="KW-0597">Phosphoprotein</keyword>
<dbReference type="GO" id="GO:0006935">
    <property type="term" value="P:chemotaxis"/>
    <property type="evidence" value="ECO:0007669"/>
    <property type="project" value="UniProtKB-UniRule"/>
</dbReference>
<comment type="caution">
    <text evidence="8">The sequence shown here is derived from an EMBL/GenBank/DDBJ whole genome shotgun (WGS) entry which is preliminary data.</text>
</comment>
<dbReference type="EC" id="3.1.1.61" evidence="3"/>
<dbReference type="SMART" id="SM00448">
    <property type="entry name" value="REC"/>
    <property type="match status" value="1"/>
</dbReference>
<feature type="domain" description="CheB-type methylesterase" evidence="7">
    <location>
        <begin position="158"/>
        <end position="351"/>
    </location>
</feature>
<evidence type="ECO:0000256" key="2">
    <source>
        <dbReference type="ARBA" id="ARBA00048267"/>
    </source>
</evidence>
<dbReference type="Pfam" id="PF00072">
    <property type="entry name" value="Response_reg"/>
    <property type="match status" value="1"/>
</dbReference>
<dbReference type="CDD" id="cd17541">
    <property type="entry name" value="REC_CheB-like"/>
    <property type="match status" value="1"/>
</dbReference>
<feature type="active site" evidence="3 4">
    <location>
        <position position="173"/>
    </location>
</feature>
<dbReference type="Gene3D" id="3.40.50.180">
    <property type="entry name" value="Methylesterase CheB, C-terminal domain"/>
    <property type="match status" value="1"/>
</dbReference>
<feature type="modified residue" description="4-aspartylphosphate" evidence="3 5">
    <location>
        <position position="60"/>
    </location>
</feature>
<dbReference type="EMBL" id="CZCS02000219">
    <property type="protein sequence ID" value="VXD23774.1"/>
    <property type="molecule type" value="Genomic_DNA"/>
</dbReference>
<comment type="catalytic activity">
    <reaction evidence="3">
        <text>L-glutaminyl-[protein] + H2O = L-glutamyl-[protein] + NH4(+)</text>
        <dbReference type="Rhea" id="RHEA:16441"/>
        <dbReference type="Rhea" id="RHEA-COMP:10207"/>
        <dbReference type="Rhea" id="RHEA-COMP:10208"/>
        <dbReference type="ChEBI" id="CHEBI:15377"/>
        <dbReference type="ChEBI" id="CHEBI:28938"/>
        <dbReference type="ChEBI" id="CHEBI:29973"/>
        <dbReference type="ChEBI" id="CHEBI:30011"/>
        <dbReference type="EC" id="3.5.1.44"/>
    </reaction>
</comment>
<dbReference type="SUPFAM" id="SSF52738">
    <property type="entry name" value="Methylesterase CheB, C-terminal domain"/>
    <property type="match status" value="1"/>
</dbReference>
<comment type="catalytic activity">
    <reaction evidence="2 3">
        <text>[protein]-L-glutamate 5-O-methyl ester + H2O = L-glutamyl-[protein] + methanol + H(+)</text>
        <dbReference type="Rhea" id="RHEA:23236"/>
        <dbReference type="Rhea" id="RHEA-COMP:10208"/>
        <dbReference type="Rhea" id="RHEA-COMP:10311"/>
        <dbReference type="ChEBI" id="CHEBI:15377"/>
        <dbReference type="ChEBI" id="CHEBI:15378"/>
        <dbReference type="ChEBI" id="CHEBI:17790"/>
        <dbReference type="ChEBI" id="CHEBI:29973"/>
        <dbReference type="ChEBI" id="CHEBI:82795"/>
        <dbReference type="EC" id="3.1.1.61"/>
    </reaction>
</comment>
<dbReference type="OrthoDB" id="9793421at2"/>
<name>A0A7Z9E3Z5_9CYAN</name>
<comment type="subcellular location">
    <subcellularLocation>
        <location evidence="3">Cytoplasm</location>
    </subcellularLocation>
</comment>
<evidence type="ECO:0000256" key="3">
    <source>
        <dbReference type="HAMAP-Rule" id="MF_00099"/>
    </source>
</evidence>
<keyword evidence="3" id="KW-0963">Cytoplasm</keyword>
<evidence type="ECO:0000256" key="4">
    <source>
        <dbReference type="PROSITE-ProRule" id="PRU00050"/>
    </source>
</evidence>
<evidence type="ECO:0000259" key="6">
    <source>
        <dbReference type="PROSITE" id="PS50110"/>
    </source>
</evidence>
<dbReference type="HAMAP" id="MF_00099">
    <property type="entry name" value="CheB_chemtxs"/>
    <property type="match status" value="1"/>
</dbReference>
<evidence type="ECO:0000313" key="8">
    <source>
        <dbReference type="EMBL" id="VXD23774.1"/>
    </source>
</evidence>
<dbReference type="PANTHER" id="PTHR42872">
    <property type="entry name" value="PROTEIN-GLUTAMATE METHYLESTERASE/PROTEIN-GLUTAMINE GLUTAMINASE"/>
    <property type="match status" value="1"/>
</dbReference>
<dbReference type="SUPFAM" id="SSF52172">
    <property type="entry name" value="CheY-like"/>
    <property type="match status" value="1"/>
</dbReference>
<dbReference type="CDD" id="cd16432">
    <property type="entry name" value="CheB_Rec"/>
    <property type="match status" value="1"/>
</dbReference>
<comment type="function">
    <text evidence="3">Involved in chemotaxis. Part of a chemotaxis signal transduction system that modulates chemotaxis in response to various stimuli. Catalyzes the demethylation of specific methylglutamate residues introduced into the chemoreceptors (methyl-accepting chemotaxis proteins or MCP) by CheR. Also mediates the irreversible deamidation of specific glutamine residues to glutamic acid.</text>
</comment>
<dbReference type="InterPro" id="IPR001789">
    <property type="entry name" value="Sig_transdc_resp-reg_receiver"/>
</dbReference>
<evidence type="ECO:0000313" key="9">
    <source>
        <dbReference type="Proteomes" id="UP000182190"/>
    </source>
</evidence>
<keyword evidence="1 3" id="KW-0378">Hydrolase</keyword>
<dbReference type="PIRSF" id="PIRSF000876">
    <property type="entry name" value="RR_chemtxs_CheB"/>
    <property type="match status" value="1"/>
</dbReference>
<dbReference type="InterPro" id="IPR000673">
    <property type="entry name" value="Sig_transdc_resp-reg_Me-estase"/>
</dbReference>
<accession>A0A7Z9E3Z5</accession>
<dbReference type="GO" id="GO:0008984">
    <property type="term" value="F:protein-glutamate methylesterase activity"/>
    <property type="evidence" value="ECO:0007669"/>
    <property type="project" value="UniProtKB-UniRule"/>
</dbReference>
<dbReference type="GO" id="GO:0005737">
    <property type="term" value="C:cytoplasm"/>
    <property type="evidence" value="ECO:0007669"/>
    <property type="project" value="UniProtKB-SubCell"/>
</dbReference>
<organism evidence="8 9">
    <name type="scientific">Planktothrix paucivesiculata PCC 9631</name>
    <dbReference type="NCBI Taxonomy" id="671071"/>
    <lineage>
        <taxon>Bacteria</taxon>
        <taxon>Bacillati</taxon>
        <taxon>Cyanobacteriota</taxon>
        <taxon>Cyanophyceae</taxon>
        <taxon>Oscillatoriophycideae</taxon>
        <taxon>Oscillatoriales</taxon>
        <taxon>Microcoleaceae</taxon>
        <taxon>Planktothrix</taxon>
    </lineage>
</organism>
<keyword evidence="3 4" id="KW-0145">Chemotaxis</keyword>
<comment type="domain">
    <text evidence="3">Contains a C-terminal catalytic domain, and an N-terminal region which modulates catalytic activity.</text>
</comment>
<dbReference type="EC" id="3.5.1.44" evidence="3"/>
<dbReference type="RefSeq" id="WP_083621514.1">
    <property type="nucleotide sequence ID" value="NZ_LR735018.1"/>
</dbReference>